<sequence>METERDVALLRNETKRSERARDEEGEEAEKKRRKEKRKTKEGKRKGAEQTDRQKGMEQTWGNSGSGKRLSGNCSEATGIHGKQLTDTAASQR</sequence>
<feature type="compositionally biased region" description="Basic residues" evidence="1">
    <location>
        <begin position="31"/>
        <end position="43"/>
    </location>
</feature>
<organism evidence="2 3">
    <name type="scientific">Channa striata</name>
    <name type="common">Snakehead murrel</name>
    <name type="synonym">Ophicephalus striatus</name>
    <dbReference type="NCBI Taxonomy" id="64152"/>
    <lineage>
        <taxon>Eukaryota</taxon>
        <taxon>Metazoa</taxon>
        <taxon>Chordata</taxon>
        <taxon>Craniata</taxon>
        <taxon>Vertebrata</taxon>
        <taxon>Euteleostomi</taxon>
        <taxon>Actinopterygii</taxon>
        <taxon>Neopterygii</taxon>
        <taxon>Teleostei</taxon>
        <taxon>Neoteleostei</taxon>
        <taxon>Acanthomorphata</taxon>
        <taxon>Anabantaria</taxon>
        <taxon>Anabantiformes</taxon>
        <taxon>Channoidei</taxon>
        <taxon>Channidae</taxon>
        <taxon>Channa</taxon>
    </lineage>
</organism>
<dbReference type="Proteomes" id="UP001187415">
    <property type="component" value="Unassembled WGS sequence"/>
</dbReference>
<reference evidence="2" key="1">
    <citation type="submission" date="2023-07" db="EMBL/GenBank/DDBJ databases">
        <title>Chromosome-level Genome Assembly of Striped Snakehead (Channa striata).</title>
        <authorList>
            <person name="Liu H."/>
        </authorList>
    </citation>
    <scope>NUCLEOTIDE SEQUENCE</scope>
    <source>
        <strain evidence="2">Gz</strain>
        <tissue evidence="2">Muscle</tissue>
    </source>
</reference>
<accession>A0AA88LX02</accession>
<evidence type="ECO:0000313" key="3">
    <source>
        <dbReference type="Proteomes" id="UP001187415"/>
    </source>
</evidence>
<feature type="region of interest" description="Disordered" evidence="1">
    <location>
        <begin position="1"/>
        <end position="92"/>
    </location>
</feature>
<dbReference type="EMBL" id="JAUPFM010000016">
    <property type="protein sequence ID" value="KAK2825906.1"/>
    <property type="molecule type" value="Genomic_DNA"/>
</dbReference>
<comment type="caution">
    <text evidence="2">The sequence shown here is derived from an EMBL/GenBank/DDBJ whole genome shotgun (WGS) entry which is preliminary data.</text>
</comment>
<evidence type="ECO:0000313" key="2">
    <source>
        <dbReference type="EMBL" id="KAK2825906.1"/>
    </source>
</evidence>
<feature type="compositionally biased region" description="Basic and acidic residues" evidence="1">
    <location>
        <begin position="44"/>
        <end position="55"/>
    </location>
</feature>
<keyword evidence="3" id="KW-1185">Reference proteome</keyword>
<evidence type="ECO:0000256" key="1">
    <source>
        <dbReference type="SAM" id="MobiDB-lite"/>
    </source>
</evidence>
<protein>
    <submittedName>
        <fullName evidence="2">Uncharacterized protein</fullName>
    </submittedName>
</protein>
<gene>
    <name evidence="2" type="ORF">Q5P01_020120</name>
</gene>
<proteinExistence type="predicted"/>
<feature type="compositionally biased region" description="Basic and acidic residues" evidence="1">
    <location>
        <begin position="1"/>
        <end position="22"/>
    </location>
</feature>
<dbReference type="AlphaFoldDB" id="A0AA88LX02"/>
<name>A0AA88LX02_CHASR</name>